<organism evidence="2 3">
    <name type="scientific">Tribolium castaneum</name>
    <name type="common">Red flour beetle</name>
    <dbReference type="NCBI Taxonomy" id="7070"/>
    <lineage>
        <taxon>Eukaryota</taxon>
        <taxon>Metazoa</taxon>
        <taxon>Ecdysozoa</taxon>
        <taxon>Arthropoda</taxon>
        <taxon>Hexapoda</taxon>
        <taxon>Insecta</taxon>
        <taxon>Pterygota</taxon>
        <taxon>Neoptera</taxon>
        <taxon>Endopterygota</taxon>
        <taxon>Coleoptera</taxon>
        <taxon>Polyphaga</taxon>
        <taxon>Cucujiformia</taxon>
        <taxon>Tenebrionidae</taxon>
        <taxon>Tenebrionidae incertae sedis</taxon>
        <taxon>Tribolium</taxon>
    </lineage>
</organism>
<gene>
    <name evidence="2" type="primary">GLEAN_00420</name>
    <name evidence="2" type="ORF">TcasGA2_TC000420</name>
</gene>
<dbReference type="Proteomes" id="UP000007266">
    <property type="component" value="Linkage group 2"/>
</dbReference>
<reference evidence="2 3" key="2">
    <citation type="journal article" date="2010" name="Nucleic Acids Res.">
        <title>BeetleBase in 2010: revisions to provide comprehensive genomic information for Tribolium castaneum.</title>
        <authorList>
            <person name="Kim H.S."/>
            <person name="Murphy T."/>
            <person name="Xia J."/>
            <person name="Caragea D."/>
            <person name="Park Y."/>
            <person name="Beeman R.W."/>
            <person name="Lorenzen M.D."/>
            <person name="Butcher S."/>
            <person name="Manak J.R."/>
            <person name="Brown S.J."/>
        </authorList>
    </citation>
    <scope>GENOME REANNOTATION</scope>
    <source>
        <strain evidence="2 3">Georgia GA2</strain>
    </source>
</reference>
<evidence type="ECO:0000313" key="3">
    <source>
        <dbReference type="Proteomes" id="UP000007266"/>
    </source>
</evidence>
<feature type="region of interest" description="Disordered" evidence="1">
    <location>
        <begin position="58"/>
        <end position="82"/>
    </location>
</feature>
<sequence length="101" mass="11978">MRHKIKLCRHNREQSSKSIGCEIECAEQDAPTNYHLFAVKEGQKVAIFLRKFLRLSPRKGERGGNDANGGYGTNDVQEMNEHRYYRRRQQVWTRKEAKRNR</sequence>
<keyword evidence="3" id="KW-1185">Reference proteome</keyword>
<accession>D6WAE0</accession>
<dbReference type="EMBL" id="KQ971312">
    <property type="protein sequence ID" value="EEZ98020.1"/>
    <property type="molecule type" value="Genomic_DNA"/>
</dbReference>
<dbReference type="AlphaFoldDB" id="D6WAE0"/>
<proteinExistence type="predicted"/>
<name>D6WAE0_TRICA</name>
<dbReference type="HOGENOM" id="CLU_2295209_0_0_1"/>
<reference evidence="2 3" key="1">
    <citation type="journal article" date="2008" name="Nature">
        <title>The genome of the model beetle and pest Tribolium castaneum.</title>
        <authorList>
            <consortium name="Tribolium Genome Sequencing Consortium"/>
            <person name="Richards S."/>
            <person name="Gibbs R.A."/>
            <person name="Weinstock G.M."/>
            <person name="Brown S.J."/>
            <person name="Denell R."/>
            <person name="Beeman R.W."/>
            <person name="Gibbs R."/>
            <person name="Beeman R.W."/>
            <person name="Brown S.J."/>
            <person name="Bucher G."/>
            <person name="Friedrich M."/>
            <person name="Grimmelikhuijzen C.J."/>
            <person name="Klingler M."/>
            <person name="Lorenzen M."/>
            <person name="Richards S."/>
            <person name="Roth S."/>
            <person name="Schroder R."/>
            <person name="Tautz D."/>
            <person name="Zdobnov E.M."/>
            <person name="Muzny D."/>
            <person name="Gibbs R.A."/>
            <person name="Weinstock G.M."/>
            <person name="Attaway T."/>
            <person name="Bell S."/>
            <person name="Buhay C.J."/>
            <person name="Chandrabose M.N."/>
            <person name="Chavez D."/>
            <person name="Clerk-Blankenburg K.P."/>
            <person name="Cree A."/>
            <person name="Dao M."/>
            <person name="Davis C."/>
            <person name="Chacko J."/>
            <person name="Dinh H."/>
            <person name="Dugan-Rocha S."/>
            <person name="Fowler G."/>
            <person name="Garner T.T."/>
            <person name="Garnes J."/>
            <person name="Gnirke A."/>
            <person name="Hawes A."/>
            <person name="Hernandez J."/>
            <person name="Hines S."/>
            <person name="Holder M."/>
            <person name="Hume J."/>
            <person name="Jhangiani S.N."/>
            <person name="Joshi V."/>
            <person name="Khan Z.M."/>
            <person name="Jackson L."/>
            <person name="Kovar C."/>
            <person name="Kowis A."/>
            <person name="Lee S."/>
            <person name="Lewis L.R."/>
            <person name="Margolis J."/>
            <person name="Morgan M."/>
            <person name="Nazareth L.V."/>
            <person name="Nguyen N."/>
            <person name="Okwuonu G."/>
            <person name="Parker D."/>
            <person name="Richards S."/>
            <person name="Ruiz S.J."/>
            <person name="Santibanez J."/>
            <person name="Savard J."/>
            <person name="Scherer S.E."/>
            <person name="Schneider B."/>
            <person name="Sodergren E."/>
            <person name="Tautz D."/>
            <person name="Vattahil S."/>
            <person name="Villasana D."/>
            <person name="White C.S."/>
            <person name="Wright R."/>
            <person name="Park Y."/>
            <person name="Beeman R.W."/>
            <person name="Lord J."/>
            <person name="Oppert B."/>
            <person name="Lorenzen M."/>
            <person name="Brown S."/>
            <person name="Wang L."/>
            <person name="Savard J."/>
            <person name="Tautz D."/>
            <person name="Richards S."/>
            <person name="Weinstock G."/>
            <person name="Gibbs R.A."/>
            <person name="Liu Y."/>
            <person name="Worley K."/>
            <person name="Weinstock G."/>
            <person name="Elsik C.G."/>
            <person name="Reese J.T."/>
            <person name="Elhaik E."/>
            <person name="Landan G."/>
            <person name="Graur D."/>
            <person name="Arensburger P."/>
            <person name="Atkinson P."/>
            <person name="Beeman R.W."/>
            <person name="Beidler J."/>
            <person name="Brown S.J."/>
            <person name="Demuth J.P."/>
            <person name="Drury D.W."/>
            <person name="Du Y.Z."/>
            <person name="Fujiwara H."/>
            <person name="Lorenzen M."/>
            <person name="Maselli V."/>
            <person name="Osanai M."/>
            <person name="Park Y."/>
            <person name="Robertson H.M."/>
            <person name="Tu Z."/>
            <person name="Wang J.J."/>
            <person name="Wang S."/>
            <person name="Richards S."/>
            <person name="Song H."/>
            <person name="Zhang L."/>
            <person name="Sodergren E."/>
            <person name="Werner D."/>
            <person name="Stanke M."/>
            <person name="Morgenstern B."/>
            <person name="Solovyev V."/>
            <person name="Kosarev P."/>
            <person name="Brown G."/>
            <person name="Chen H.C."/>
            <person name="Ermolaeva O."/>
            <person name="Hlavina W."/>
            <person name="Kapustin Y."/>
            <person name="Kiryutin B."/>
            <person name="Kitts P."/>
            <person name="Maglott D."/>
            <person name="Pruitt K."/>
            <person name="Sapojnikov V."/>
            <person name="Souvorov A."/>
            <person name="Mackey A.J."/>
            <person name="Waterhouse R.M."/>
            <person name="Wyder S."/>
            <person name="Zdobnov E.M."/>
            <person name="Zdobnov E.M."/>
            <person name="Wyder S."/>
            <person name="Kriventseva E.V."/>
            <person name="Kadowaki T."/>
            <person name="Bork P."/>
            <person name="Aranda M."/>
            <person name="Bao R."/>
            <person name="Beermann A."/>
            <person name="Berns N."/>
            <person name="Bolognesi R."/>
            <person name="Bonneton F."/>
            <person name="Bopp D."/>
            <person name="Brown S.J."/>
            <person name="Bucher G."/>
            <person name="Butts T."/>
            <person name="Chaumot A."/>
            <person name="Denell R.E."/>
            <person name="Ferrier D.E."/>
            <person name="Friedrich M."/>
            <person name="Gordon C.M."/>
            <person name="Jindra M."/>
            <person name="Klingler M."/>
            <person name="Lan Q."/>
            <person name="Lattorff H.M."/>
            <person name="Laudet V."/>
            <person name="von Levetsow C."/>
            <person name="Liu Z."/>
            <person name="Lutz R."/>
            <person name="Lynch J.A."/>
            <person name="da Fonseca R.N."/>
            <person name="Posnien N."/>
            <person name="Reuter R."/>
            <person name="Roth S."/>
            <person name="Savard J."/>
            <person name="Schinko J.B."/>
            <person name="Schmitt C."/>
            <person name="Schoppmeier M."/>
            <person name="Schroder R."/>
            <person name="Shippy T.D."/>
            <person name="Simonnet F."/>
            <person name="Marques-Souza H."/>
            <person name="Tautz D."/>
            <person name="Tomoyasu Y."/>
            <person name="Trauner J."/>
            <person name="Van der Zee M."/>
            <person name="Vervoort M."/>
            <person name="Wittkopp N."/>
            <person name="Wimmer E.A."/>
            <person name="Yang X."/>
            <person name="Jones A.K."/>
            <person name="Sattelle D.B."/>
            <person name="Ebert P.R."/>
            <person name="Nelson D."/>
            <person name="Scott J.G."/>
            <person name="Beeman R.W."/>
            <person name="Muthukrishnan S."/>
            <person name="Kramer K.J."/>
            <person name="Arakane Y."/>
            <person name="Beeman R.W."/>
            <person name="Zhu Q."/>
            <person name="Hogenkamp D."/>
            <person name="Dixit R."/>
            <person name="Oppert B."/>
            <person name="Jiang H."/>
            <person name="Zou Z."/>
            <person name="Marshall J."/>
            <person name="Elpidina E."/>
            <person name="Vinokurov K."/>
            <person name="Oppert C."/>
            <person name="Zou Z."/>
            <person name="Evans J."/>
            <person name="Lu Z."/>
            <person name="Zhao P."/>
            <person name="Sumathipala N."/>
            <person name="Altincicek B."/>
            <person name="Vilcinskas A."/>
            <person name="Williams M."/>
            <person name="Hultmark D."/>
            <person name="Hetru C."/>
            <person name="Jiang H."/>
            <person name="Grimmelikhuijzen C.J."/>
            <person name="Hauser F."/>
            <person name="Cazzamali G."/>
            <person name="Williamson M."/>
            <person name="Park Y."/>
            <person name="Li B."/>
            <person name="Tanaka Y."/>
            <person name="Predel R."/>
            <person name="Neupert S."/>
            <person name="Schachtner J."/>
            <person name="Verleyen P."/>
            <person name="Raible F."/>
            <person name="Bork P."/>
            <person name="Friedrich M."/>
            <person name="Walden K.K."/>
            <person name="Robertson H.M."/>
            <person name="Angeli S."/>
            <person name="Foret S."/>
            <person name="Bucher G."/>
            <person name="Schuetz S."/>
            <person name="Maleszka R."/>
            <person name="Wimmer E.A."/>
            <person name="Beeman R.W."/>
            <person name="Lorenzen M."/>
            <person name="Tomoyasu Y."/>
            <person name="Miller S.C."/>
            <person name="Grossmann D."/>
            <person name="Bucher G."/>
        </authorList>
    </citation>
    <scope>NUCLEOTIDE SEQUENCE [LARGE SCALE GENOMIC DNA]</scope>
    <source>
        <strain evidence="2 3">Georgia GA2</strain>
    </source>
</reference>
<evidence type="ECO:0000313" key="2">
    <source>
        <dbReference type="EMBL" id="EEZ98020.1"/>
    </source>
</evidence>
<protein>
    <submittedName>
        <fullName evidence="2">Uncharacterized protein</fullName>
    </submittedName>
</protein>
<evidence type="ECO:0000256" key="1">
    <source>
        <dbReference type="SAM" id="MobiDB-lite"/>
    </source>
</evidence>